<evidence type="ECO:0000259" key="1">
    <source>
        <dbReference type="Pfam" id="PF00561"/>
    </source>
</evidence>
<dbReference type="InterPro" id="IPR050471">
    <property type="entry name" value="AB_hydrolase"/>
</dbReference>
<keyword evidence="3" id="KW-1185">Reference proteome</keyword>
<sequence length="306" mass="33128">MEKEWAAAPRIERQGEDNRLILGDGRVIGFREYGAADGLPMLCFHGTPGSRFMFGIADEFARHKGLRLIAPERAGFGLSSFAKARPLARSADEMAALCDALGIERVAVAGVSGGAPFAVAFAAARPERVAAMGLVSPIGPFAGPESPKRIGPAHRLTFRVLPGVPLLYRVLFSFGRAGFLLVPDAMAALLISRSAPSDWRILSEKRVRKNLLRGLREGVRPGIGGAVEELRCFSRPWNLAFENITAPTILWQGLSDRNVPVSAALRLGELIPGCDVQRIEGAGHYWILRNYGHVLESVTRLAREAA</sequence>
<dbReference type="EMBL" id="QXDF01000001">
    <property type="protein sequence ID" value="RIA56200.1"/>
    <property type="molecule type" value="Genomic_DNA"/>
</dbReference>
<dbReference type="PRINTS" id="PR00111">
    <property type="entry name" value="ABHYDROLASE"/>
</dbReference>
<evidence type="ECO:0000313" key="3">
    <source>
        <dbReference type="Proteomes" id="UP000266273"/>
    </source>
</evidence>
<gene>
    <name evidence="2" type="ORF">BXY53_1302</name>
</gene>
<dbReference type="Proteomes" id="UP000266273">
    <property type="component" value="Unassembled WGS sequence"/>
</dbReference>
<feature type="domain" description="AB hydrolase-1" evidence="1">
    <location>
        <begin position="40"/>
        <end position="286"/>
    </location>
</feature>
<dbReference type="RefSeq" id="WP_119061019.1">
    <property type="nucleotide sequence ID" value="NZ_QXDF01000001.1"/>
</dbReference>
<dbReference type="InterPro" id="IPR029058">
    <property type="entry name" value="AB_hydrolase_fold"/>
</dbReference>
<dbReference type="InterPro" id="IPR000073">
    <property type="entry name" value="AB_hydrolase_1"/>
</dbReference>
<dbReference type="Gene3D" id="3.40.50.1820">
    <property type="entry name" value="alpha/beta hydrolase"/>
    <property type="match status" value="1"/>
</dbReference>
<accession>A0A397Q3U6</accession>
<organism evidence="2 3">
    <name type="scientific">Dichotomicrobium thermohalophilum</name>
    <dbReference type="NCBI Taxonomy" id="933063"/>
    <lineage>
        <taxon>Bacteria</taxon>
        <taxon>Pseudomonadati</taxon>
        <taxon>Pseudomonadota</taxon>
        <taxon>Alphaproteobacteria</taxon>
        <taxon>Hyphomicrobiales</taxon>
        <taxon>Hyphomicrobiaceae</taxon>
        <taxon>Dichotomicrobium</taxon>
    </lineage>
</organism>
<dbReference type="OrthoDB" id="8107794at2"/>
<dbReference type="PANTHER" id="PTHR43433:SF5">
    <property type="entry name" value="AB HYDROLASE-1 DOMAIN-CONTAINING PROTEIN"/>
    <property type="match status" value="1"/>
</dbReference>
<dbReference type="SUPFAM" id="SSF53474">
    <property type="entry name" value="alpha/beta-Hydrolases"/>
    <property type="match status" value="1"/>
</dbReference>
<protein>
    <submittedName>
        <fullName evidence="2">Pimeloyl-ACP methyl ester carboxylesterase</fullName>
    </submittedName>
</protein>
<reference evidence="2 3" key="1">
    <citation type="submission" date="2018-08" db="EMBL/GenBank/DDBJ databases">
        <title>Genomic Encyclopedia of Archaeal and Bacterial Type Strains, Phase II (KMG-II): from individual species to whole genera.</title>
        <authorList>
            <person name="Goeker M."/>
        </authorList>
    </citation>
    <scope>NUCLEOTIDE SEQUENCE [LARGE SCALE GENOMIC DNA]</scope>
    <source>
        <strain evidence="2 3">DSM 5002</strain>
    </source>
</reference>
<proteinExistence type="predicted"/>
<evidence type="ECO:0000313" key="2">
    <source>
        <dbReference type="EMBL" id="RIA56200.1"/>
    </source>
</evidence>
<comment type="caution">
    <text evidence="2">The sequence shown here is derived from an EMBL/GenBank/DDBJ whole genome shotgun (WGS) entry which is preliminary data.</text>
</comment>
<dbReference type="AlphaFoldDB" id="A0A397Q3U6"/>
<dbReference type="Pfam" id="PF00561">
    <property type="entry name" value="Abhydrolase_1"/>
    <property type="match status" value="1"/>
</dbReference>
<name>A0A397Q3U6_9HYPH</name>
<dbReference type="PANTHER" id="PTHR43433">
    <property type="entry name" value="HYDROLASE, ALPHA/BETA FOLD FAMILY PROTEIN"/>
    <property type="match status" value="1"/>
</dbReference>